<feature type="transmembrane region" description="Helical" evidence="2">
    <location>
        <begin position="54"/>
        <end position="80"/>
    </location>
</feature>
<accession>A0ABX9WC04</accession>
<name>A0ABX9WC04_9ACTN</name>
<evidence type="ECO:0000313" key="3">
    <source>
        <dbReference type="EMBL" id="RNL87926.1"/>
    </source>
</evidence>
<dbReference type="EMBL" id="RJLN01000134">
    <property type="protein sequence ID" value="RNL87926.1"/>
    <property type="molecule type" value="Genomic_DNA"/>
</dbReference>
<feature type="region of interest" description="Disordered" evidence="1">
    <location>
        <begin position="86"/>
        <end position="135"/>
    </location>
</feature>
<evidence type="ECO:0008006" key="5">
    <source>
        <dbReference type="Google" id="ProtNLM"/>
    </source>
</evidence>
<evidence type="ECO:0000313" key="4">
    <source>
        <dbReference type="Proteomes" id="UP000280698"/>
    </source>
</evidence>
<keyword evidence="2" id="KW-0812">Transmembrane</keyword>
<feature type="compositionally biased region" description="Pro residues" evidence="1">
    <location>
        <begin position="9"/>
        <end position="29"/>
    </location>
</feature>
<dbReference type="Gene3D" id="2.60.40.2880">
    <property type="entry name" value="MmpS1-5, C-terminal soluble domain"/>
    <property type="match status" value="1"/>
</dbReference>
<feature type="region of interest" description="Disordered" evidence="1">
    <location>
        <begin position="1"/>
        <end position="44"/>
    </location>
</feature>
<keyword evidence="2" id="KW-0472">Membrane</keyword>
<proteinExistence type="predicted"/>
<comment type="caution">
    <text evidence="3">The sequence shown here is derived from an EMBL/GenBank/DDBJ whole genome shotgun (WGS) entry which is preliminary data.</text>
</comment>
<organism evidence="3 4">
    <name type="scientific">Micromonospora solifontis</name>
    <dbReference type="NCBI Taxonomy" id="2487138"/>
    <lineage>
        <taxon>Bacteria</taxon>
        <taxon>Bacillati</taxon>
        <taxon>Actinomycetota</taxon>
        <taxon>Actinomycetes</taxon>
        <taxon>Micromonosporales</taxon>
        <taxon>Micromonosporaceae</taxon>
        <taxon>Micromonospora</taxon>
    </lineage>
</organism>
<evidence type="ECO:0000256" key="2">
    <source>
        <dbReference type="SAM" id="Phobius"/>
    </source>
</evidence>
<keyword evidence="2" id="KW-1133">Transmembrane helix</keyword>
<dbReference type="Proteomes" id="UP000280698">
    <property type="component" value="Unassembled WGS sequence"/>
</dbReference>
<dbReference type="InterPro" id="IPR038468">
    <property type="entry name" value="MmpS_C"/>
</dbReference>
<gene>
    <name evidence="3" type="ORF">EFE23_26400</name>
</gene>
<evidence type="ECO:0000256" key="1">
    <source>
        <dbReference type="SAM" id="MobiDB-lite"/>
    </source>
</evidence>
<dbReference type="RefSeq" id="WP_123243604.1">
    <property type="nucleotide sequence ID" value="NZ_JAAHBY010000134.1"/>
</dbReference>
<sequence length="221" mass="22927">MSETEPGAPWVPPDPPCTPPEELPTPPAPAGELPDLLAVDAPGGPRSRFGDGGLATIVLAAFAAIALVVCGGLGVASLWLNRPDRPNHRAPVAQPQTTDEPAEPDETRAAQPTPRPSPSPTQKPASTPSNGPGRFAIVYSVTGQGPANIAYRDANGDQIWLDEVPLPWRRTIHTDDLGQVMLQAEKADDKGGRTITCAVTAEGGRPVTETVGPGGYRCGVG</sequence>
<reference evidence="3 4" key="1">
    <citation type="submission" date="2018-11" db="EMBL/GenBank/DDBJ databases">
        <title>Micromonospora sp. PPF5-17, a new actinomycetes isolated from a hot spring soil.</title>
        <authorList>
            <person name="Thawai C."/>
        </authorList>
    </citation>
    <scope>NUCLEOTIDE SEQUENCE [LARGE SCALE GENOMIC DNA]</scope>
    <source>
        <strain evidence="3 4">PPF5-17</strain>
    </source>
</reference>
<keyword evidence="4" id="KW-1185">Reference proteome</keyword>
<protein>
    <recommendedName>
        <fullName evidence="5">MmpS family membrane protein</fullName>
    </recommendedName>
</protein>